<keyword evidence="2" id="KW-1185">Reference proteome</keyword>
<comment type="caution">
    <text evidence="1">The sequence shown here is derived from an EMBL/GenBank/DDBJ whole genome shotgun (WGS) entry which is preliminary data.</text>
</comment>
<dbReference type="RefSeq" id="XP_040782666.1">
    <property type="nucleotide sequence ID" value="XM_040938120.1"/>
</dbReference>
<organism evidence="1 2">
    <name type="scientific">Cucurbitaria berberidis CBS 394.84</name>
    <dbReference type="NCBI Taxonomy" id="1168544"/>
    <lineage>
        <taxon>Eukaryota</taxon>
        <taxon>Fungi</taxon>
        <taxon>Dikarya</taxon>
        <taxon>Ascomycota</taxon>
        <taxon>Pezizomycotina</taxon>
        <taxon>Dothideomycetes</taxon>
        <taxon>Pleosporomycetidae</taxon>
        <taxon>Pleosporales</taxon>
        <taxon>Pleosporineae</taxon>
        <taxon>Cucurbitariaceae</taxon>
        <taxon>Cucurbitaria</taxon>
    </lineage>
</organism>
<accession>A0A9P4G6T9</accession>
<sequence>MPSIFKYLSLFASLGMTQIIPFDQPLPILTSPVVQVQAGKELHYQLTNFRNSTCQATLSFQNDTFLPVSAFASPRNCAGDQVAKLRIPESVPNGAAALEWQCSGTDGTAVNLMVISGGDGDWERFVAESEEVRINVQCWANVTGAISPPGNSSCV</sequence>
<dbReference type="OrthoDB" id="5104857at2759"/>
<name>A0A9P4G6T9_9PLEO</name>
<dbReference type="AlphaFoldDB" id="A0A9P4G6T9"/>
<reference evidence="1" key="1">
    <citation type="submission" date="2020-01" db="EMBL/GenBank/DDBJ databases">
        <authorList>
            <consortium name="DOE Joint Genome Institute"/>
            <person name="Haridas S."/>
            <person name="Albert R."/>
            <person name="Binder M."/>
            <person name="Bloem J."/>
            <person name="Labutti K."/>
            <person name="Salamov A."/>
            <person name="Andreopoulos B."/>
            <person name="Baker S.E."/>
            <person name="Barry K."/>
            <person name="Bills G."/>
            <person name="Bluhm B.H."/>
            <person name="Cannon C."/>
            <person name="Castanera R."/>
            <person name="Culley D.E."/>
            <person name="Daum C."/>
            <person name="Ezra D."/>
            <person name="Gonzalez J.B."/>
            <person name="Henrissat B."/>
            <person name="Kuo A."/>
            <person name="Liang C."/>
            <person name="Lipzen A."/>
            <person name="Lutzoni F."/>
            <person name="Magnuson J."/>
            <person name="Mondo S."/>
            <person name="Nolan M."/>
            <person name="Ohm R."/>
            <person name="Pangilinan J."/>
            <person name="Park H.-J."/>
            <person name="Ramirez L."/>
            <person name="Alfaro M."/>
            <person name="Sun H."/>
            <person name="Tritt A."/>
            <person name="Yoshinaga Y."/>
            <person name="Zwiers L.-H."/>
            <person name="Turgeon B.G."/>
            <person name="Goodwin S.B."/>
            <person name="Spatafora J.W."/>
            <person name="Crous P.W."/>
            <person name="Grigoriev I.V."/>
        </authorList>
    </citation>
    <scope>NUCLEOTIDE SEQUENCE</scope>
    <source>
        <strain evidence="1">CBS 394.84</strain>
    </source>
</reference>
<protein>
    <submittedName>
        <fullName evidence="1">Uncharacterized protein</fullName>
    </submittedName>
</protein>
<dbReference type="Proteomes" id="UP000800039">
    <property type="component" value="Unassembled WGS sequence"/>
</dbReference>
<dbReference type="EMBL" id="ML976620">
    <property type="protein sequence ID" value="KAF1840103.1"/>
    <property type="molecule type" value="Genomic_DNA"/>
</dbReference>
<evidence type="ECO:0000313" key="2">
    <source>
        <dbReference type="Proteomes" id="UP000800039"/>
    </source>
</evidence>
<evidence type="ECO:0000313" key="1">
    <source>
        <dbReference type="EMBL" id="KAF1840103.1"/>
    </source>
</evidence>
<gene>
    <name evidence="1" type="ORF">K460DRAFT_421111</name>
</gene>
<dbReference type="GeneID" id="63855370"/>
<proteinExistence type="predicted"/>